<comment type="caution">
    <text evidence="3">The sequence shown here is derived from an EMBL/GenBank/DDBJ whole genome shotgun (WGS) entry which is preliminary data.</text>
</comment>
<feature type="signal peptide" evidence="2">
    <location>
        <begin position="1"/>
        <end position="22"/>
    </location>
</feature>
<dbReference type="PANTHER" id="PTHR43649">
    <property type="entry name" value="ARABINOSE-BINDING PROTEIN-RELATED"/>
    <property type="match status" value="1"/>
</dbReference>
<feature type="chain" id="PRO_5040960758" evidence="2">
    <location>
        <begin position="23"/>
        <end position="472"/>
    </location>
</feature>
<dbReference type="AlphaFoldDB" id="A0A9X2BN57"/>
<reference evidence="3" key="1">
    <citation type="submission" date="2022-04" db="EMBL/GenBank/DDBJ databases">
        <authorList>
            <person name="Seo M.-J."/>
        </authorList>
    </citation>
    <scope>NUCLEOTIDE SEQUENCE</scope>
    <source>
        <strain evidence="3">MBLB2552</strain>
    </source>
</reference>
<dbReference type="SUPFAM" id="SSF53850">
    <property type="entry name" value="Periplasmic binding protein-like II"/>
    <property type="match status" value="1"/>
</dbReference>
<dbReference type="EMBL" id="JALPRK010000003">
    <property type="protein sequence ID" value="MCK8486469.1"/>
    <property type="molecule type" value="Genomic_DNA"/>
</dbReference>
<proteinExistence type="predicted"/>
<dbReference type="InterPro" id="IPR050490">
    <property type="entry name" value="Bact_solute-bd_prot1"/>
</dbReference>
<organism evidence="3 4">
    <name type="scientific">Paenibacillus mellifer</name>
    <dbReference type="NCBI Taxonomy" id="2937794"/>
    <lineage>
        <taxon>Bacteria</taxon>
        <taxon>Bacillati</taxon>
        <taxon>Bacillota</taxon>
        <taxon>Bacilli</taxon>
        <taxon>Bacillales</taxon>
        <taxon>Paenibacillaceae</taxon>
        <taxon>Paenibacillus</taxon>
    </lineage>
</organism>
<feature type="region of interest" description="Disordered" evidence="1">
    <location>
        <begin position="27"/>
        <end position="48"/>
    </location>
</feature>
<dbReference type="RefSeq" id="WP_248550691.1">
    <property type="nucleotide sequence ID" value="NZ_JALPRK010000003.1"/>
</dbReference>
<keyword evidence="4" id="KW-1185">Reference proteome</keyword>
<dbReference type="Gene3D" id="3.40.190.10">
    <property type="entry name" value="Periplasmic binding protein-like II"/>
    <property type="match status" value="2"/>
</dbReference>
<evidence type="ECO:0000256" key="2">
    <source>
        <dbReference type="SAM" id="SignalP"/>
    </source>
</evidence>
<protein>
    <submittedName>
        <fullName evidence="3">ABC transporter substrate-binding protein</fullName>
    </submittedName>
</protein>
<evidence type="ECO:0000256" key="1">
    <source>
        <dbReference type="SAM" id="MobiDB-lite"/>
    </source>
</evidence>
<keyword evidence="2" id="KW-0732">Signal</keyword>
<evidence type="ECO:0000313" key="4">
    <source>
        <dbReference type="Proteomes" id="UP001139534"/>
    </source>
</evidence>
<dbReference type="PROSITE" id="PS51257">
    <property type="entry name" value="PROKAR_LIPOPROTEIN"/>
    <property type="match status" value="1"/>
</dbReference>
<gene>
    <name evidence="3" type="ORF">M0651_04690</name>
</gene>
<dbReference type="Pfam" id="PF13416">
    <property type="entry name" value="SBP_bac_8"/>
    <property type="match status" value="1"/>
</dbReference>
<dbReference type="InterPro" id="IPR006059">
    <property type="entry name" value="SBP"/>
</dbReference>
<evidence type="ECO:0000313" key="3">
    <source>
        <dbReference type="EMBL" id="MCK8486469.1"/>
    </source>
</evidence>
<dbReference type="Proteomes" id="UP001139534">
    <property type="component" value="Unassembled WGS sequence"/>
</dbReference>
<sequence>MKVRKLWSLALALTLVAGLAVGCGNSNSNDQGTNEGAKANADTGSNSGKTATKAEEIYFLNFKPEIAEIYDKIAKDYEAETGVKVKVVTAAAGTYETTLKSEIAKSEAPTIFQINGPVGYENWKNYTLDLKDSKLYGYLSDQSLAVSSEGGVYGIPYVVEGYGIIYNNAVMEKYFALPDKAASVSSMADVKNFDTLKAVVEDMTAKKDALGIKGVFASTSLASGEQWRWQTHLANYPLYNEFKDDTSFDNTVLSGLAKKEIEFKYNANFKNIFDLYLNNSVTKPTLLGSKAVADSMAEFALGQAAMVQNGNWAWSQINEVDGNVVKAEDIKFLPIYTGVAGEESQGLAIGTENYFAINSQVSPEKQQASIAFLEWLFSSDKGKAYVTNELGFIAPFNTFGENEKPSDPLAKEVSDWMGKEGITSVPWTFAAFPSEEFKNVFGDALLQYAQGNLAWDDVVKVAKDSWKTERAK</sequence>
<accession>A0A9X2BN57</accession>
<name>A0A9X2BN57_9BACL</name>